<organism evidence="1 2">
    <name type="scientific">Sneathiella chinensis</name>
    <dbReference type="NCBI Taxonomy" id="349750"/>
    <lineage>
        <taxon>Bacteria</taxon>
        <taxon>Pseudomonadati</taxon>
        <taxon>Pseudomonadota</taxon>
        <taxon>Alphaproteobacteria</taxon>
        <taxon>Sneathiellales</taxon>
        <taxon>Sneathiellaceae</taxon>
        <taxon>Sneathiella</taxon>
    </lineage>
</organism>
<dbReference type="RefSeq" id="WP_169561590.1">
    <property type="nucleotide sequence ID" value="NZ_BSNF01000008.1"/>
</dbReference>
<name>A0ABQ5U6J5_9PROT</name>
<comment type="caution">
    <text evidence="1">The sequence shown here is derived from an EMBL/GenBank/DDBJ whole genome shotgun (WGS) entry which is preliminary data.</text>
</comment>
<dbReference type="Proteomes" id="UP001161409">
    <property type="component" value="Unassembled WGS sequence"/>
</dbReference>
<evidence type="ECO:0000313" key="2">
    <source>
        <dbReference type="Proteomes" id="UP001161409"/>
    </source>
</evidence>
<gene>
    <name evidence="1" type="ORF">GCM10007924_27440</name>
</gene>
<dbReference type="EMBL" id="BSNF01000008">
    <property type="protein sequence ID" value="GLQ07523.1"/>
    <property type="molecule type" value="Genomic_DNA"/>
</dbReference>
<keyword evidence="2" id="KW-1185">Reference proteome</keyword>
<reference evidence="1" key="2">
    <citation type="submission" date="2023-01" db="EMBL/GenBank/DDBJ databases">
        <title>Draft genome sequence of Sneathiella chinensis strain NBRC 103408.</title>
        <authorList>
            <person name="Sun Q."/>
            <person name="Mori K."/>
        </authorList>
    </citation>
    <scope>NUCLEOTIDE SEQUENCE</scope>
    <source>
        <strain evidence="1">NBRC 103408</strain>
    </source>
</reference>
<proteinExistence type="predicted"/>
<protein>
    <submittedName>
        <fullName evidence="1">Uncharacterized protein</fullName>
    </submittedName>
</protein>
<accession>A0ABQ5U6J5</accession>
<reference evidence="1" key="1">
    <citation type="journal article" date="2014" name="Int. J. Syst. Evol. Microbiol.">
        <title>Complete genome of a new Firmicutes species belonging to the dominant human colonic microbiota ('Ruminococcus bicirculans') reveals two chromosomes and a selective capacity to utilize plant glucans.</title>
        <authorList>
            <consortium name="NISC Comparative Sequencing Program"/>
            <person name="Wegmann U."/>
            <person name="Louis P."/>
            <person name="Goesmann A."/>
            <person name="Henrissat B."/>
            <person name="Duncan S.H."/>
            <person name="Flint H.J."/>
        </authorList>
    </citation>
    <scope>NUCLEOTIDE SEQUENCE</scope>
    <source>
        <strain evidence="1">NBRC 103408</strain>
    </source>
</reference>
<sequence>MDGELKDGDKDRPGPHGALREYLEKAYAEAMYSRLYVTAGIIAASLETIGVPMNMGDDEDGDVTAPDMARIAQILAFPGGGDR</sequence>
<evidence type="ECO:0000313" key="1">
    <source>
        <dbReference type="EMBL" id="GLQ07523.1"/>
    </source>
</evidence>